<dbReference type="EMBL" id="CP038241">
    <property type="protein sequence ID" value="QIV96691.1"/>
    <property type="molecule type" value="Genomic_DNA"/>
</dbReference>
<gene>
    <name evidence="1" type="ORF">E4K63_07550</name>
</gene>
<dbReference type="AlphaFoldDB" id="A0AAE7CR70"/>
<reference evidence="1 2" key="1">
    <citation type="submission" date="2019-03" db="EMBL/GenBank/DDBJ databases">
        <title>Complete Genome Sequence of Allofrancisella inopinata Strain SYSU YG23 Isolated from Water-Cooling Systems in China.</title>
        <authorList>
            <person name="Ohrman C."/>
            <person name="Uneklint I."/>
            <person name="Sjodin A."/>
        </authorList>
    </citation>
    <scope>NUCLEOTIDE SEQUENCE [LARGE SCALE GENOMIC DNA]</scope>
    <source>
        <strain evidence="1 2">SYSU YG23</strain>
    </source>
</reference>
<protein>
    <submittedName>
        <fullName evidence="1">Uncharacterized protein</fullName>
    </submittedName>
</protein>
<organism evidence="1 2">
    <name type="scientific">Allofrancisella inopinata</name>
    <dbReference type="NCBI Taxonomy" id="1085647"/>
    <lineage>
        <taxon>Bacteria</taxon>
        <taxon>Pseudomonadati</taxon>
        <taxon>Pseudomonadota</taxon>
        <taxon>Gammaproteobacteria</taxon>
        <taxon>Thiotrichales</taxon>
        <taxon>Francisellaceae</taxon>
        <taxon>Allofrancisella</taxon>
    </lineage>
</organism>
<evidence type="ECO:0000313" key="2">
    <source>
        <dbReference type="Proteomes" id="UP000502004"/>
    </source>
</evidence>
<dbReference type="RefSeq" id="WP_133940780.1">
    <property type="nucleotide sequence ID" value="NZ_CP038241.1"/>
</dbReference>
<dbReference type="Proteomes" id="UP000502004">
    <property type="component" value="Chromosome"/>
</dbReference>
<sequence>MALPDIPKIISEEALIDAFLKGISNFNELYKLQSNKNIISSNIGNLFLQKNQSVHTNNITSIEVEKANNIKAALIRMRDHDGNDRAALNEFFKNFGNTLLNLSSNKEDDNKRRFITSHYSFIALAVFHNACIVTDKYNDYLNMGDLLKCYLTPDTLQPKVTKNLFNAVGRSLSNFSDPNYKYLNDNTAFDFRSITQISDTDKLWAFLCGEPQFENKIKILLGNEKYESYIKLNKKIERFIENKNLVDNHLDEIVSEAASKAIKTAFNNITDTFKIKQLIAEAIIAYQGKYQEKTGSPPTGSGAINVAKGQAQTFVFGSLEPHVGNEITSLMGGPNPTGSLKMLQSIFSPGIITKMATGVIAELLEIATTSKGYGLINRHGVTGQTRAFLLKFYIEMLTMYLSNSYDYAFSLTEDKDIISYCNNIANIKDTFIESYKNAALLLPNKKQNGSLYYYLEMYANPSKNYEGVAPSKATIEAWNKDKLKTHYKTNNNQQHL</sequence>
<dbReference type="KEGG" id="aii:E4K63_07550"/>
<name>A0AAE7CR70_9GAMM</name>
<keyword evidence="2" id="KW-1185">Reference proteome</keyword>
<accession>A0AAE7CR70</accession>
<evidence type="ECO:0000313" key="1">
    <source>
        <dbReference type="EMBL" id="QIV96691.1"/>
    </source>
</evidence>
<proteinExistence type="predicted"/>